<evidence type="ECO:0000256" key="1">
    <source>
        <dbReference type="SAM" id="MobiDB-lite"/>
    </source>
</evidence>
<feature type="region of interest" description="Disordered" evidence="1">
    <location>
        <begin position="32"/>
        <end position="52"/>
    </location>
</feature>
<protein>
    <submittedName>
        <fullName evidence="2">Uncharacterized protein</fullName>
    </submittedName>
</protein>
<dbReference type="EMBL" id="JACHDE010000001">
    <property type="protein sequence ID" value="MBB5398955.1"/>
    <property type="molecule type" value="Genomic_DNA"/>
</dbReference>
<evidence type="ECO:0000313" key="3">
    <source>
        <dbReference type="Proteomes" id="UP000592820"/>
    </source>
</evidence>
<feature type="region of interest" description="Disordered" evidence="1">
    <location>
        <begin position="92"/>
        <end position="118"/>
    </location>
</feature>
<feature type="compositionally biased region" description="Polar residues" evidence="1">
    <location>
        <begin position="103"/>
        <end position="113"/>
    </location>
</feature>
<proteinExistence type="predicted"/>
<dbReference type="Proteomes" id="UP000592820">
    <property type="component" value="Unassembled WGS sequence"/>
</dbReference>
<comment type="caution">
    <text evidence="2">The sequence shown here is derived from an EMBL/GenBank/DDBJ whole genome shotgun (WGS) entry which is preliminary data.</text>
</comment>
<evidence type="ECO:0000313" key="2">
    <source>
        <dbReference type="EMBL" id="MBB5398955.1"/>
    </source>
</evidence>
<dbReference type="AlphaFoldDB" id="A0A7W8P1H7"/>
<feature type="compositionally biased region" description="Low complexity" evidence="1">
    <location>
        <begin position="38"/>
        <end position="50"/>
    </location>
</feature>
<sequence length="193" mass="21670">MLSGRRRSRTFARSRNRPERVIAGECCRSRKASPLARSGGESASGSVVSAPEKPHLCGEMRARGAFQRARRGSYTLLPKILTIDRTQSVRVADEGRVSGRSPGHSTTYVTQPPSGKHDGCNDWRLHETRFESRISSPMADRQNACSAARCLPHGLFRFWHGRLVAKEPPPRDSRNFSPFACRTRHDHSIRHNQ</sequence>
<gene>
    <name evidence="2" type="ORF">HDG41_000991</name>
</gene>
<accession>A0A7W8P1H7</accession>
<reference evidence="2 3" key="1">
    <citation type="submission" date="2020-08" db="EMBL/GenBank/DDBJ databases">
        <title>Genomic Encyclopedia of Type Strains, Phase IV (KMG-V): Genome sequencing to study the core and pangenomes of soil and plant-associated prokaryotes.</title>
        <authorList>
            <person name="Whitman W."/>
        </authorList>
    </citation>
    <scope>NUCLEOTIDE SEQUENCE [LARGE SCALE GENOMIC DNA]</scope>
    <source>
        <strain evidence="2 3">JPY162</strain>
    </source>
</reference>
<organism evidence="2 3">
    <name type="scientific">Paraburkholderia youngii</name>
    <dbReference type="NCBI Taxonomy" id="2782701"/>
    <lineage>
        <taxon>Bacteria</taxon>
        <taxon>Pseudomonadati</taxon>
        <taxon>Pseudomonadota</taxon>
        <taxon>Betaproteobacteria</taxon>
        <taxon>Burkholderiales</taxon>
        <taxon>Burkholderiaceae</taxon>
        <taxon>Paraburkholderia</taxon>
    </lineage>
</organism>
<name>A0A7W8P1H7_9BURK</name>